<dbReference type="AlphaFoldDB" id="A0A841I0H0"/>
<dbReference type="InterPro" id="IPR014995">
    <property type="entry name" value="DUF1844"/>
</dbReference>
<gene>
    <name evidence="1" type="ORF">HNR42_001363</name>
</gene>
<name>A0A841I0H0_9DEIO</name>
<reference evidence="1 2" key="1">
    <citation type="submission" date="2020-08" db="EMBL/GenBank/DDBJ databases">
        <title>Genomic Encyclopedia of Type Strains, Phase IV (KMG-IV): sequencing the most valuable type-strain genomes for metagenomic binning, comparative biology and taxonomic classification.</title>
        <authorList>
            <person name="Goeker M."/>
        </authorList>
    </citation>
    <scope>NUCLEOTIDE SEQUENCE [LARGE SCALE GENOMIC DNA]</scope>
    <source>
        <strain evidence="1 2">DSM 21458</strain>
    </source>
</reference>
<dbReference type="Proteomes" id="UP000569951">
    <property type="component" value="Unassembled WGS sequence"/>
</dbReference>
<organism evidence="1 2">
    <name type="scientific">Deinobacterium chartae</name>
    <dbReference type="NCBI Taxonomy" id="521158"/>
    <lineage>
        <taxon>Bacteria</taxon>
        <taxon>Thermotogati</taxon>
        <taxon>Deinococcota</taxon>
        <taxon>Deinococci</taxon>
        <taxon>Deinococcales</taxon>
        <taxon>Deinococcaceae</taxon>
        <taxon>Deinobacterium</taxon>
    </lineage>
</organism>
<evidence type="ECO:0008006" key="3">
    <source>
        <dbReference type="Google" id="ProtNLM"/>
    </source>
</evidence>
<keyword evidence="2" id="KW-1185">Reference proteome</keyword>
<evidence type="ECO:0000313" key="2">
    <source>
        <dbReference type="Proteomes" id="UP000569951"/>
    </source>
</evidence>
<comment type="caution">
    <text evidence="1">The sequence shown here is derived from an EMBL/GenBank/DDBJ whole genome shotgun (WGS) entry which is preliminary data.</text>
</comment>
<accession>A0A841I0H0</accession>
<dbReference type="RefSeq" id="WP_183985866.1">
    <property type="nucleotide sequence ID" value="NZ_JACHHG010000004.1"/>
</dbReference>
<sequence>MPNPDFVGLVQSVLGAAEAAMGEFSPVQASVARDGIKTRATVERSYRLLSMLAEKTRGNLDRTESELLGGALATLREYLSTLEA</sequence>
<dbReference type="Pfam" id="PF08899">
    <property type="entry name" value="DUF1844"/>
    <property type="match status" value="1"/>
</dbReference>
<protein>
    <recommendedName>
        <fullName evidence="3">DUF1844 domain-containing protein</fullName>
    </recommendedName>
</protein>
<evidence type="ECO:0000313" key="1">
    <source>
        <dbReference type="EMBL" id="MBB6097940.1"/>
    </source>
</evidence>
<dbReference type="EMBL" id="JACHHG010000004">
    <property type="protein sequence ID" value="MBB6097940.1"/>
    <property type="molecule type" value="Genomic_DNA"/>
</dbReference>
<proteinExistence type="predicted"/>